<name>A0ABY4BB54_9BACT</name>
<reference evidence="1 2" key="1">
    <citation type="submission" date="2022-03" db="EMBL/GenBank/DDBJ databases">
        <title>Hymenobactersp. isolated from the air.</title>
        <authorList>
            <person name="Won M."/>
            <person name="Kwon S.-W."/>
        </authorList>
    </citation>
    <scope>NUCLEOTIDE SEQUENCE [LARGE SCALE GENOMIC DNA]</scope>
    <source>
        <strain evidence="1 2">KACC 22596</strain>
    </source>
</reference>
<dbReference type="PANTHER" id="PTHR32114:SF2">
    <property type="entry name" value="ABC TRANSPORTER ABCH.3"/>
    <property type="match status" value="1"/>
</dbReference>
<dbReference type="Gene3D" id="3.40.50.300">
    <property type="entry name" value="P-loop containing nucleotide triphosphate hydrolases"/>
    <property type="match status" value="1"/>
</dbReference>
<protein>
    <recommendedName>
        <fullName evidence="3">Exonuclease SbcC</fullName>
    </recommendedName>
</protein>
<dbReference type="InterPro" id="IPR027417">
    <property type="entry name" value="P-loop_NTPase"/>
</dbReference>
<dbReference type="Proteomes" id="UP000831390">
    <property type="component" value="Chromosome"/>
</dbReference>
<evidence type="ECO:0008006" key="3">
    <source>
        <dbReference type="Google" id="ProtNLM"/>
    </source>
</evidence>
<dbReference type="EMBL" id="CP094534">
    <property type="protein sequence ID" value="UOE36357.1"/>
    <property type="molecule type" value="Genomic_DNA"/>
</dbReference>
<proteinExistence type="predicted"/>
<dbReference type="Pfam" id="PF13558">
    <property type="entry name" value="SbcC_Walker_B"/>
    <property type="match status" value="1"/>
</dbReference>
<evidence type="ECO:0000313" key="1">
    <source>
        <dbReference type="EMBL" id="UOE36357.1"/>
    </source>
</evidence>
<dbReference type="PANTHER" id="PTHR32114">
    <property type="entry name" value="ABC TRANSPORTER ABCH.3"/>
    <property type="match status" value="1"/>
</dbReference>
<accession>A0ABY4BB54</accession>
<keyword evidence="2" id="KW-1185">Reference proteome</keyword>
<organism evidence="1 2">
    <name type="scientific">Hymenobacter monticola</name>
    <dbReference type="NCBI Taxonomy" id="1705399"/>
    <lineage>
        <taxon>Bacteria</taxon>
        <taxon>Pseudomonadati</taxon>
        <taxon>Bacteroidota</taxon>
        <taxon>Cytophagia</taxon>
        <taxon>Cytophagales</taxon>
        <taxon>Hymenobacteraceae</taxon>
        <taxon>Hymenobacter</taxon>
    </lineage>
</organism>
<dbReference type="SUPFAM" id="SSF52540">
    <property type="entry name" value="P-loop containing nucleoside triphosphate hydrolases"/>
    <property type="match status" value="1"/>
</dbReference>
<gene>
    <name evidence="1" type="ORF">MTP16_18395</name>
</gene>
<sequence>MASLSGGESFLVSLALALGLSELAGHKARIESLFIDEGFGTLDPEALNTALDALERLQHSGKMIGVISHVSDLKDRISTQIRVRPGAGGNSSVYLVGVRGNETSCATP</sequence>
<evidence type="ECO:0000313" key="2">
    <source>
        <dbReference type="Proteomes" id="UP000831390"/>
    </source>
</evidence>